<comment type="caution">
    <text evidence="2">The sequence shown here is derived from an EMBL/GenBank/DDBJ whole genome shotgun (WGS) entry which is preliminary data.</text>
</comment>
<feature type="signal peptide" evidence="1">
    <location>
        <begin position="1"/>
        <end position="18"/>
    </location>
</feature>
<dbReference type="EMBL" id="MQUC01000003">
    <property type="protein sequence ID" value="PRP66599.1"/>
    <property type="molecule type" value="Genomic_DNA"/>
</dbReference>
<protein>
    <recommendedName>
        <fullName evidence="4">Secreted protein</fullName>
    </recommendedName>
</protein>
<feature type="chain" id="PRO_5015658910" description="Secreted protein" evidence="1">
    <location>
        <begin position="19"/>
        <end position="208"/>
    </location>
</feature>
<gene>
    <name evidence="2" type="ORF">BST86_05535</name>
</gene>
<dbReference type="RefSeq" id="WP_146126718.1">
    <property type="nucleotide sequence ID" value="NZ_MQUC01000003.1"/>
</dbReference>
<dbReference type="AlphaFoldDB" id="A0A2S9WT11"/>
<evidence type="ECO:0000256" key="1">
    <source>
        <dbReference type="SAM" id="SignalP"/>
    </source>
</evidence>
<sequence>MKLRCLCIVLLLGSFAIAQETPRSSTVKVNPVERKVETPEETGSLLFPKKEEAITPFFSRTKARPEVSMRTDTDLLDPGVQFAKPKFKKDLGNSIGFVSDTFLGEIKTGENVLTMVCRDHQYEDGDLVRVWLDDKILVEQIYLRNIFQGFDINLKEGFNKLEIEALNQGSSGPNTAEFKVMDKEGNVISKNVWNLASGVKATMIVIKK</sequence>
<accession>A0A2S9WT11</accession>
<evidence type="ECO:0008006" key="4">
    <source>
        <dbReference type="Google" id="ProtNLM"/>
    </source>
</evidence>
<keyword evidence="1" id="KW-0732">Signal</keyword>
<dbReference type="Proteomes" id="UP000239532">
    <property type="component" value="Unassembled WGS sequence"/>
</dbReference>
<name>A0A2S9WT11_9FLAO</name>
<evidence type="ECO:0000313" key="2">
    <source>
        <dbReference type="EMBL" id="PRP66599.1"/>
    </source>
</evidence>
<evidence type="ECO:0000313" key="3">
    <source>
        <dbReference type="Proteomes" id="UP000239532"/>
    </source>
</evidence>
<reference evidence="2 3" key="1">
    <citation type="submission" date="2016-11" db="EMBL/GenBank/DDBJ databases">
        <title>Trade-off between light-utilization and light-protection in marine flavobacteria.</title>
        <authorList>
            <person name="Kumagai Y."/>
        </authorList>
    </citation>
    <scope>NUCLEOTIDE SEQUENCE [LARGE SCALE GENOMIC DNA]</scope>
    <source>
        <strain evidence="2 3">JCM 17109</strain>
    </source>
</reference>
<keyword evidence="3" id="KW-1185">Reference proteome</keyword>
<proteinExistence type="predicted"/>
<organism evidence="2 3">
    <name type="scientific">Nonlabens agnitus</name>
    <dbReference type="NCBI Taxonomy" id="870484"/>
    <lineage>
        <taxon>Bacteria</taxon>
        <taxon>Pseudomonadati</taxon>
        <taxon>Bacteroidota</taxon>
        <taxon>Flavobacteriia</taxon>
        <taxon>Flavobacteriales</taxon>
        <taxon>Flavobacteriaceae</taxon>
        <taxon>Nonlabens</taxon>
    </lineage>
</organism>
<dbReference type="OrthoDB" id="1148517at2"/>